<protein>
    <recommendedName>
        <fullName evidence="3 8">Aspartate carbamoyltransferase</fullName>
        <ecNumber evidence="3 8">2.1.3.2</ecNumber>
    </recommendedName>
</protein>
<dbReference type="InterPro" id="IPR036901">
    <property type="entry name" value="Asp/Orn_carbamoylTrfase_sf"/>
</dbReference>
<gene>
    <name evidence="12" type="ORF">CO174_02595</name>
</gene>
<evidence type="ECO:0000313" key="13">
    <source>
        <dbReference type="Proteomes" id="UP000229385"/>
    </source>
</evidence>
<comment type="function">
    <text evidence="6">Catalyzes the condensation of carbamoyl phosphate and aspartate to form carbamoyl aspartate and inorganic phosphate, the committed step in the de novo pyrimidine nucleotide biosynthesis pathway.</text>
</comment>
<evidence type="ECO:0000256" key="4">
    <source>
        <dbReference type="ARBA" id="ARBA00022679"/>
    </source>
</evidence>
<evidence type="ECO:0000256" key="1">
    <source>
        <dbReference type="ARBA" id="ARBA00004852"/>
    </source>
</evidence>
<dbReference type="EMBL" id="PFWU01000030">
    <property type="protein sequence ID" value="PJA45569.1"/>
    <property type="molecule type" value="Genomic_DNA"/>
</dbReference>
<comment type="catalytic activity">
    <reaction evidence="7">
        <text>carbamoyl phosphate + L-aspartate = N-carbamoyl-L-aspartate + phosphate + H(+)</text>
        <dbReference type="Rhea" id="RHEA:20013"/>
        <dbReference type="ChEBI" id="CHEBI:15378"/>
        <dbReference type="ChEBI" id="CHEBI:29991"/>
        <dbReference type="ChEBI" id="CHEBI:32814"/>
        <dbReference type="ChEBI" id="CHEBI:43474"/>
        <dbReference type="ChEBI" id="CHEBI:58228"/>
        <dbReference type="EC" id="2.1.3.2"/>
    </reaction>
</comment>
<dbReference type="EC" id="2.1.3.2" evidence="3 8"/>
<dbReference type="PANTHER" id="PTHR45753">
    <property type="entry name" value="ORNITHINE CARBAMOYLTRANSFERASE, MITOCHONDRIAL"/>
    <property type="match status" value="1"/>
</dbReference>
<dbReference type="PROSITE" id="PS00097">
    <property type="entry name" value="CARBAMOYLTRANSFERASE"/>
    <property type="match status" value="1"/>
</dbReference>
<comment type="caution">
    <text evidence="12">The sequence shown here is derived from an EMBL/GenBank/DDBJ whole genome shotgun (WGS) entry which is preliminary data.</text>
</comment>
<dbReference type="GO" id="GO:0016597">
    <property type="term" value="F:amino acid binding"/>
    <property type="evidence" value="ECO:0007669"/>
    <property type="project" value="InterPro"/>
</dbReference>
<dbReference type="Gene3D" id="3.40.50.1370">
    <property type="entry name" value="Aspartate/ornithine carbamoyltransferase"/>
    <property type="match status" value="2"/>
</dbReference>
<dbReference type="PANTHER" id="PTHR45753:SF6">
    <property type="entry name" value="ASPARTATE CARBAMOYLTRANSFERASE"/>
    <property type="match status" value="1"/>
</dbReference>
<evidence type="ECO:0000256" key="6">
    <source>
        <dbReference type="ARBA" id="ARBA00043884"/>
    </source>
</evidence>
<dbReference type="InterPro" id="IPR006130">
    <property type="entry name" value="Asp/Orn_carbamoylTrfase"/>
</dbReference>
<dbReference type="SUPFAM" id="SSF53671">
    <property type="entry name" value="Aspartate/ornithine carbamoyltransferase"/>
    <property type="match status" value="1"/>
</dbReference>
<feature type="domain" description="Aspartate/ornithine carbamoyltransferase carbamoyl-P binding" evidence="11">
    <location>
        <begin position="39"/>
        <end position="184"/>
    </location>
</feature>
<feature type="domain" description="Aspartate/ornithine carbamoyltransferase Asp/Orn-binding" evidence="10">
    <location>
        <begin position="191"/>
        <end position="337"/>
    </location>
</feature>
<organism evidence="12 13">
    <name type="scientific">Candidatus Uhrbacteria bacterium CG_4_9_14_3_um_filter_50_9</name>
    <dbReference type="NCBI Taxonomy" id="1975035"/>
    <lineage>
        <taxon>Bacteria</taxon>
        <taxon>Candidatus Uhriibacteriota</taxon>
    </lineage>
</organism>
<dbReference type="Pfam" id="PF02729">
    <property type="entry name" value="OTCace_N"/>
    <property type="match status" value="1"/>
</dbReference>
<dbReference type="NCBIfam" id="TIGR00670">
    <property type="entry name" value="asp_carb_tr"/>
    <property type="match status" value="1"/>
</dbReference>
<evidence type="ECO:0000259" key="10">
    <source>
        <dbReference type="Pfam" id="PF00185"/>
    </source>
</evidence>
<dbReference type="AlphaFoldDB" id="A0A2M7XCI1"/>
<dbReference type="GO" id="GO:0006207">
    <property type="term" value="P:'de novo' pyrimidine nucleobase biosynthetic process"/>
    <property type="evidence" value="ECO:0007669"/>
    <property type="project" value="InterPro"/>
</dbReference>
<evidence type="ECO:0000256" key="7">
    <source>
        <dbReference type="ARBA" id="ARBA00048859"/>
    </source>
</evidence>
<dbReference type="GO" id="GO:0006520">
    <property type="term" value="P:amino acid metabolic process"/>
    <property type="evidence" value="ECO:0007669"/>
    <property type="project" value="InterPro"/>
</dbReference>
<evidence type="ECO:0000256" key="3">
    <source>
        <dbReference type="ARBA" id="ARBA00013008"/>
    </source>
</evidence>
<evidence type="ECO:0000256" key="2">
    <source>
        <dbReference type="ARBA" id="ARBA00008896"/>
    </source>
</evidence>
<evidence type="ECO:0000259" key="11">
    <source>
        <dbReference type="Pfam" id="PF02729"/>
    </source>
</evidence>
<dbReference type="InterPro" id="IPR002082">
    <property type="entry name" value="Asp_carbamoyltransf"/>
</dbReference>
<comment type="similarity">
    <text evidence="2">Belongs to the aspartate/ornithine carbamoyltransferase superfamily. ATCase family.</text>
</comment>
<keyword evidence="4 9" id="KW-0808">Transferase</keyword>
<dbReference type="NCBIfam" id="NF002032">
    <property type="entry name" value="PRK00856.1"/>
    <property type="match status" value="1"/>
</dbReference>
<dbReference type="InterPro" id="IPR006132">
    <property type="entry name" value="Asp/Orn_carbamoyltranf_P-bd"/>
</dbReference>
<keyword evidence="5" id="KW-0665">Pyrimidine biosynthesis</keyword>
<evidence type="ECO:0000256" key="9">
    <source>
        <dbReference type="RuleBase" id="RU003634"/>
    </source>
</evidence>
<dbReference type="Proteomes" id="UP000229385">
    <property type="component" value="Unassembled WGS sequence"/>
</dbReference>
<dbReference type="GO" id="GO:0004070">
    <property type="term" value="F:aspartate carbamoyltransferase activity"/>
    <property type="evidence" value="ECO:0007669"/>
    <property type="project" value="UniProtKB-UniRule"/>
</dbReference>
<evidence type="ECO:0000256" key="5">
    <source>
        <dbReference type="ARBA" id="ARBA00022975"/>
    </source>
</evidence>
<sequence length="344" mass="38045">MQESVLITSLILFVLFYTVILPVALTWGIPPGGPVSEIQHVISVDQFTPEWIAELFERAKYWKRSLCRPGGVASAVLSSRMMISLFYEPSTRTRLSFESAMNRLGGRVIGTEDAEQFSSATKGETLEDTIHVVSGYGDVIVLRHKERGAAVRAAAVSTVPIINAGDGDGEHPTQALLDLFTIQETAGPPKDQHVVFVGDLNKGRTVHSLARLLSKYGTSMSFVSPEHLAIPEHLCGELGLSSACEYRSLDVVIERATVIYMTRTQNERHHEGQVGAGDGSDYGLTRELVAWMRHDTVVLHPLPRNSEIPTWFDQDPRAHYIDQAHRGVPLRMALLEMLLNPLPE</sequence>
<accession>A0A2M7XCI1</accession>
<evidence type="ECO:0000256" key="8">
    <source>
        <dbReference type="NCBIfam" id="TIGR00670"/>
    </source>
</evidence>
<reference evidence="13" key="1">
    <citation type="submission" date="2017-09" db="EMBL/GenBank/DDBJ databases">
        <title>Depth-based differentiation of microbial function through sediment-hosted aquifers and enrichment of novel symbionts in the deep terrestrial subsurface.</title>
        <authorList>
            <person name="Probst A.J."/>
            <person name="Ladd B."/>
            <person name="Jarett J.K."/>
            <person name="Geller-Mcgrath D.E."/>
            <person name="Sieber C.M.K."/>
            <person name="Emerson J.B."/>
            <person name="Anantharaman K."/>
            <person name="Thomas B.C."/>
            <person name="Malmstrom R."/>
            <person name="Stieglmeier M."/>
            <person name="Klingl A."/>
            <person name="Woyke T."/>
            <person name="Ryan C.M."/>
            <person name="Banfield J.F."/>
        </authorList>
    </citation>
    <scope>NUCLEOTIDE SEQUENCE [LARGE SCALE GENOMIC DNA]</scope>
</reference>
<dbReference type="Pfam" id="PF00185">
    <property type="entry name" value="OTCace"/>
    <property type="match status" value="1"/>
</dbReference>
<evidence type="ECO:0000313" key="12">
    <source>
        <dbReference type="EMBL" id="PJA45569.1"/>
    </source>
</evidence>
<dbReference type="PRINTS" id="PR00101">
    <property type="entry name" value="ATCASE"/>
</dbReference>
<dbReference type="GO" id="GO:0044205">
    <property type="term" value="P:'de novo' UMP biosynthetic process"/>
    <property type="evidence" value="ECO:0007669"/>
    <property type="project" value="UniProtKB-UniPathway"/>
</dbReference>
<comment type="pathway">
    <text evidence="1">Pyrimidine metabolism; UMP biosynthesis via de novo pathway; (S)-dihydroorotate from bicarbonate: step 2/3.</text>
</comment>
<name>A0A2M7XCI1_9BACT</name>
<dbReference type="InterPro" id="IPR006131">
    <property type="entry name" value="Asp_carbamoyltransf_Asp/Orn-bd"/>
</dbReference>
<dbReference type="PRINTS" id="PR00100">
    <property type="entry name" value="AOTCASE"/>
</dbReference>
<dbReference type="UniPathway" id="UPA00070">
    <property type="reaction ID" value="UER00116"/>
</dbReference>
<proteinExistence type="inferred from homology"/>